<sequence>MTTIPFGAAMMWTPGELPLRSSLLPIIFLLTIVRKHFQPLPAAPPKAGQTSPSALTKLAANPKCHNSIALKIFKLLHSHLHIKVSWIKAHAGYIGNEEADRLAKEAVETEKFPETPLEFSKTFIKTLLHQKMLVTWQMAWDDGDTGRLIHNIIPKLACDQSTGHVTKFCFSQDMGLSLRFSKDSILPKPHSVLVGESAHQSIMLWFAFSQPPTI</sequence>
<keyword evidence="3" id="KW-1185">Reference proteome</keyword>
<accession>A0A4Y2I051</accession>
<proteinExistence type="predicted"/>
<dbReference type="GO" id="GO:0004523">
    <property type="term" value="F:RNA-DNA hybrid ribonuclease activity"/>
    <property type="evidence" value="ECO:0007669"/>
    <property type="project" value="InterPro"/>
</dbReference>
<gene>
    <name evidence="2" type="ORF">AVEN_119928_1</name>
</gene>
<evidence type="ECO:0000313" key="3">
    <source>
        <dbReference type="Proteomes" id="UP000499080"/>
    </source>
</evidence>
<comment type="caution">
    <text evidence="2">The sequence shown here is derived from an EMBL/GenBank/DDBJ whole genome shotgun (WGS) entry which is preliminary data.</text>
</comment>
<dbReference type="SUPFAM" id="SSF53098">
    <property type="entry name" value="Ribonuclease H-like"/>
    <property type="match status" value="1"/>
</dbReference>
<organism evidence="2 3">
    <name type="scientific">Araneus ventricosus</name>
    <name type="common">Orbweaver spider</name>
    <name type="synonym">Epeira ventricosa</name>
    <dbReference type="NCBI Taxonomy" id="182803"/>
    <lineage>
        <taxon>Eukaryota</taxon>
        <taxon>Metazoa</taxon>
        <taxon>Ecdysozoa</taxon>
        <taxon>Arthropoda</taxon>
        <taxon>Chelicerata</taxon>
        <taxon>Arachnida</taxon>
        <taxon>Araneae</taxon>
        <taxon>Araneomorphae</taxon>
        <taxon>Entelegynae</taxon>
        <taxon>Araneoidea</taxon>
        <taxon>Araneidae</taxon>
        <taxon>Araneus</taxon>
    </lineage>
</organism>
<evidence type="ECO:0000313" key="2">
    <source>
        <dbReference type="EMBL" id="GBM71204.1"/>
    </source>
</evidence>
<dbReference type="AlphaFoldDB" id="A0A4Y2I051"/>
<dbReference type="EMBL" id="BGPR01002299">
    <property type="protein sequence ID" value="GBM71204.1"/>
    <property type="molecule type" value="Genomic_DNA"/>
</dbReference>
<feature type="domain" description="RNase H type-1" evidence="1">
    <location>
        <begin position="70"/>
        <end position="107"/>
    </location>
</feature>
<protein>
    <recommendedName>
        <fullName evidence="1">RNase H type-1 domain-containing protein</fullName>
    </recommendedName>
</protein>
<reference evidence="2 3" key="1">
    <citation type="journal article" date="2019" name="Sci. Rep.">
        <title>Orb-weaving spider Araneus ventricosus genome elucidates the spidroin gene catalogue.</title>
        <authorList>
            <person name="Kono N."/>
            <person name="Nakamura H."/>
            <person name="Ohtoshi R."/>
            <person name="Moran D.A.P."/>
            <person name="Shinohara A."/>
            <person name="Yoshida Y."/>
            <person name="Fujiwara M."/>
            <person name="Mori M."/>
            <person name="Tomita M."/>
            <person name="Arakawa K."/>
        </authorList>
    </citation>
    <scope>NUCLEOTIDE SEQUENCE [LARGE SCALE GENOMIC DNA]</scope>
</reference>
<dbReference type="InterPro" id="IPR036397">
    <property type="entry name" value="RNaseH_sf"/>
</dbReference>
<dbReference type="InterPro" id="IPR012337">
    <property type="entry name" value="RNaseH-like_sf"/>
</dbReference>
<dbReference type="Gene3D" id="3.30.420.10">
    <property type="entry name" value="Ribonuclease H-like superfamily/Ribonuclease H"/>
    <property type="match status" value="1"/>
</dbReference>
<dbReference type="Proteomes" id="UP000499080">
    <property type="component" value="Unassembled WGS sequence"/>
</dbReference>
<name>A0A4Y2I051_ARAVE</name>
<dbReference type="GO" id="GO:0003676">
    <property type="term" value="F:nucleic acid binding"/>
    <property type="evidence" value="ECO:0007669"/>
    <property type="project" value="InterPro"/>
</dbReference>
<dbReference type="OrthoDB" id="6514649at2759"/>
<evidence type="ECO:0000259" key="1">
    <source>
        <dbReference type="Pfam" id="PF00075"/>
    </source>
</evidence>
<dbReference type="Pfam" id="PF00075">
    <property type="entry name" value="RNase_H"/>
    <property type="match status" value="1"/>
</dbReference>
<dbReference type="InterPro" id="IPR002156">
    <property type="entry name" value="RNaseH_domain"/>
</dbReference>